<protein>
    <submittedName>
        <fullName evidence="1">Uncharacterized protein</fullName>
    </submittedName>
</protein>
<comment type="caution">
    <text evidence="1">The sequence shown here is derived from an EMBL/GenBank/DDBJ whole genome shotgun (WGS) entry which is preliminary data.</text>
</comment>
<dbReference type="AlphaFoldDB" id="A0ABD7RV97"/>
<reference evidence="1 2" key="1">
    <citation type="submission" date="2019-01" db="EMBL/GenBank/DDBJ databases">
        <title>Whole genome shotgun sequencing of Pseudomonas spp. isolated by its ability to degrade furfural.</title>
        <authorList>
            <person name="Donoso R."/>
            <person name="Farkas C."/>
            <person name="Villegas P."/>
            <person name="Gonzales-Toro F."/>
            <person name="Guajardo-Parra M."/>
            <person name="Araya-Nail M."/>
            <person name="Morgante V."/>
            <person name="Perez-Pantoja D."/>
        </authorList>
    </citation>
    <scope>NUCLEOTIDE SEQUENCE [LARGE SCALE GENOMIC DNA]</scope>
    <source>
        <strain evidence="1 2">VN231</strain>
    </source>
</reference>
<evidence type="ECO:0000313" key="1">
    <source>
        <dbReference type="EMBL" id="TRO16678.1"/>
    </source>
</evidence>
<organism evidence="1 2">
    <name type="scientific">Ectopseudomonas mendocina</name>
    <name type="common">Pseudomonas mendocina</name>
    <dbReference type="NCBI Taxonomy" id="300"/>
    <lineage>
        <taxon>Bacteria</taxon>
        <taxon>Pseudomonadati</taxon>
        <taxon>Pseudomonadota</taxon>
        <taxon>Gammaproteobacteria</taxon>
        <taxon>Pseudomonadales</taxon>
        <taxon>Pseudomonadaceae</taxon>
        <taxon>Ectopseudomonas</taxon>
    </lineage>
</organism>
<name>A0ABD7RV97_ECTME</name>
<accession>A0ABD7RV97</accession>
<dbReference type="EMBL" id="SCFV01000007">
    <property type="protein sequence ID" value="TRO16678.1"/>
    <property type="molecule type" value="Genomic_DNA"/>
</dbReference>
<gene>
    <name evidence="1" type="ORF">EQ836_15490</name>
</gene>
<sequence>MAVLVIRVNGKRPIKLERKLSESGGWGLWDFHRAESSYTLGVKTHRLARIKPAEPAAGKPVELFIMREASAPESEWIAFGEGIAAYESDS</sequence>
<proteinExistence type="predicted"/>
<evidence type="ECO:0000313" key="2">
    <source>
        <dbReference type="Proteomes" id="UP000317327"/>
    </source>
</evidence>
<dbReference type="Proteomes" id="UP000317327">
    <property type="component" value="Unassembled WGS sequence"/>
</dbReference>